<evidence type="ECO:0000256" key="1">
    <source>
        <dbReference type="SAM" id="MobiDB-lite"/>
    </source>
</evidence>
<accession>A0AAN6NEF6</accession>
<sequence length="118" mass="13232">MTCRLLVAAAQRRTLARPAVSMGRRTIAQTASLRLKESASQDQNPEEFDKHKQDSLSKQKEGKGHWKPELASDSEEDIKADRMTPEDASEATMKRLQERTKAAAEETHKHGTSMRDGL</sequence>
<feature type="compositionally biased region" description="Basic and acidic residues" evidence="1">
    <location>
        <begin position="47"/>
        <end position="70"/>
    </location>
</feature>
<proteinExistence type="predicted"/>
<dbReference type="AlphaFoldDB" id="A0AAN6NEF6"/>
<dbReference type="Proteomes" id="UP001303473">
    <property type="component" value="Unassembled WGS sequence"/>
</dbReference>
<organism evidence="2 3">
    <name type="scientific">Diplogelasinospora grovesii</name>
    <dbReference type="NCBI Taxonomy" id="303347"/>
    <lineage>
        <taxon>Eukaryota</taxon>
        <taxon>Fungi</taxon>
        <taxon>Dikarya</taxon>
        <taxon>Ascomycota</taxon>
        <taxon>Pezizomycotina</taxon>
        <taxon>Sordariomycetes</taxon>
        <taxon>Sordariomycetidae</taxon>
        <taxon>Sordariales</taxon>
        <taxon>Diplogelasinosporaceae</taxon>
        <taxon>Diplogelasinospora</taxon>
    </lineage>
</organism>
<feature type="region of interest" description="Disordered" evidence="1">
    <location>
        <begin position="31"/>
        <end position="118"/>
    </location>
</feature>
<reference evidence="3" key="1">
    <citation type="journal article" date="2023" name="Mol. Phylogenet. Evol.">
        <title>Genome-scale phylogeny and comparative genomics of the fungal order Sordariales.</title>
        <authorList>
            <person name="Hensen N."/>
            <person name="Bonometti L."/>
            <person name="Westerberg I."/>
            <person name="Brannstrom I.O."/>
            <person name="Guillou S."/>
            <person name="Cros-Aarteil S."/>
            <person name="Calhoun S."/>
            <person name="Haridas S."/>
            <person name="Kuo A."/>
            <person name="Mondo S."/>
            <person name="Pangilinan J."/>
            <person name="Riley R."/>
            <person name="LaButti K."/>
            <person name="Andreopoulos B."/>
            <person name="Lipzen A."/>
            <person name="Chen C."/>
            <person name="Yan M."/>
            <person name="Daum C."/>
            <person name="Ng V."/>
            <person name="Clum A."/>
            <person name="Steindorff A."/>
            <person name="Ohm R.A."/>
            <person name="Martin F."/>
            <person name="Silar P."/>
            <person name="Natvig D.O."/>
            <person name="Lalanne C."/>
            <person name="Gautier V."/>
            <person name="Ament-Velasquez S.L."/>
            <person name="Kruys A."/>
            <person name="Hutchinson M.I."/>
            <person name="Powell A.J."/>
            <person name="Barry K."/>
            <person name="Miller A.N."/>
            <person name="Grigoriev I.V."/>
            <person name="Debuchy R."/>
            <person name="Gladieux P."/>
            <person name="Hiltunen Thoren M."/>
            <person name="Johannesson H."/>
        </authorList>
    </citation>
    <scope>NUCLEOTIDE SEQUENCE [LARGE SCALE GENOMIC DNA]</scope>
    <source>
        <strain evidence="3">CBS 340.73</strain>
    </source>
</reference>
<feature type="compositionally biased region" description="Basic and acidic residues" evidence="1">
    <location>
        <begin position="92"/>
        <end position="109"/>
    </location>
</feature>
<evidence type="ECO:0000313" key="2">
    <source>
        <dbReference type="EMBL" id="KAK3943574.1"/>
    </source>
</evidence>
<gene>
    <name evidence="2" type="ORF">QBC46DRAFT_351451</name>
</gene>
<dbReference type="EMBL" id="MU853765">
    <property type="protein sequence ID" value="KAK3943574.1"/>
    <property type="molecule type" value="Genomic_DNA"/>
</dbReference>
<name>A0AAN6NEF6_9PEZI</name>
<protein>
    <recommendedName>
        <fullName evidence="4">Mitochondrial carrier protein pet8</fullName>
    </recommendedName>
</protein>
<evidence type="ECO:0000313" key="3">
    <source>
        <dbReference type="Proteomes" id="UP001303473"/>
    </source>
</evidence>
<comment type="caution">
    <text evidence="2">The sequence shown here is derived from an EMBL/GenBank/DDBJ whole genome shotgun (WGS) entry which is preliminary data.</text>
</comment>
<evidence type="ECO:0008006" key="4">
    <source>
        <dbReference type="Google" id="ProtNLM"/>
    </source>
</evidence>
<keyword evidence="3" id="KW-1185">Reference proteome</keyword>